<dbReference type="EMBL" id="ARYK01000001">
    <property type="protein sequence ID" value="KCZ93770.1"/>
    <property type="molecule type" value="Genomic_DNA"/>
</dbReference>
<protein>
    <submittedName>
        <fullName evidence="2">Uncharacterized protein</fullName>
    </submittedName>
</protein>
<sequence length="185" mass="19789">MRLFWLLGHTGKAIAQRMGRDRKTVCATIRERGLDAPEGPFEMAWLVMKRELDAMAEALAGGGEVDTAKMLRLAAELRHTEAAMRAAARDVLEDEADAGEADDAQGIWERLEAVEQQRRLDAAGLPAEGAGDSAGFEQSDAGDAGLPETKSVYLRSPRYAGSTAGPLADMAVHGRARRRQDAGGG</sequence>
<accession>A0A059FSU6</accession>
<gene>
    <name evidence="2" type="ORF">HJO_00300</name>
</gene>
<reference evidence="2 3" key="1">
    <citation type="journal article" date="2014" name="Antonie Van Leeuwenhoek">
        <title>Hyphomonas beringensis sp. nov. and Hyphomonas chukchiensis sp. nov., isolated from surface seawater of the Bering Sea and Chukchi Sea.</title>
        <authorList>
            <person name="Li C."/>
            <person name="Lai Q."/>
            <person name="Li G."/>
            <person name="Dong C."/>
            <person name="Wang J."/>
            <person name="Liao Y."/>
            <person name="Shao Z."/>
        </authorList>
    </citation>
    <scope>NUCLEOTIDE SEQUENCE [LARGE SCALE GENOMIC DNA]</scope>
    <source>
        <strain evidence="2 3">MHS-2</strain>
    </source>
</reference>
<keyword evidence="3" id="KW-1185">Reference proteome</keyword>
<evidence type="ECO:0000313" key="3">
    <source>
        <dbReference type="Proteomes" id="UP000025171"/>
    </source>
</evidence>
<dbReference type="STRING" id="1280950.HJO_00300"/>
<feature type="region of interest" description="Disordered" evidence="1">
    <location>
        <begin position="125"/>
        <end position="185"/>
    </location>
</feature>
<evidence type="ECO:0000256" key="1">
    <source>
        <dbReference type="SAM" id="MobiDB-lite"/>
    </source>
</evidence>
<comment type="caution">
    <text evidence="2">The sequence shown here is derived from an EMBL/GenBank/DDBJ whole genome shotgun (WGS) entry which is preliminary data.</text>
</comment>
<organism evidence="2 3">
    <name type="scientific">Hyphomonas johnsonii MHS-2</name>
    <dbReference type="NCBI Taxonomy" id="1280950"/>
    <lineage>
        <taxon>Bacteria</taxon>
        <taxon>Pseudomonadati</taxon>
        <taxon>Pseudomonadota</taxon>
        <taxon>Alphaproteobacteria</taxon>
        <taxon>Hyphomonadales</taxon>
        <taxon>Hyphomonadaceae</taxon>
        <taxon>Hyphomonas</taxon>
    </lineage>
</organism>
<name>A0A059FSU6_9PROT</name>
<dbReference type="PATRIC" id="fig|1280950.3.peg.61"/>
<evidence type="ECO:0000313" key="2">
    <source>
        <dbReference type="EMBL" id="KCZ93770.1"/>
    </source>
</evidence>
<dbReference type="AlphaFoldDB" id="A0A059FSU6"/>
<dbReference type="RefSeq" id="WP_206741784.1">
    <property type="nucleotide sequence ID" value="NZ_ARYK01000001.1"/>
</dbReference>
<dbReference type="Proteomes" id="UP000025171">
    <property type="component" value="Unassembled WGS sequence"/>
</dbReference>
<proteinExistence type="predicted"/>